<dbReference type="PATRIC" id="fig|1339327.3.peg.2718"/>
<dbReference type="SUPFAM" id="SSF46955">
    <property type="entry name" value="Putative DNA-binding domain"/>
    <property type="match status" value="1"/>
</dbReference>
<organism evidence="2 3">
    <name type="scientific">Bacteroides fragilis str. S36L11</name>
    <dbReference type="NCBI Taxonomy" id="1339327"/>
    <lineage>
        <taxon>Bacteria</taxon>
        <taxon>Pseudomonadati</taxon>
        <taxon>Bacteroidota</taxon>
        <taxon>Bacteroidia</taxon>
        <taxon>Bacteroidales</taxon>
        <taxon>Bacteroidaceae</taxon>
        <taxon>Bacteroides</taxon>
    </lineage>
</organism>
<proteinExistence type="predicted"/>
<dbReference type="Proteomes" id="UP000022082">
    <property type="component" value="Unassembled WGS sequence"/>
</dbReference>
<accession>A0A015Y9T8</accession>
<feature type="domain" description="Helix-turn-helix" evidence="1">
    <location>
        <begin position="42"/>
        <end position="80"/>
    </location>
</feature>
<sequence length="161" mass="18809">MELINSNSEMIKEFFQSMDRMLDGISRLAKESRPHLNGEKFLNNREASNYLKVSIRTLQEWRDTGVIPYIQIKGKIIYRQKRYRTAFADLLQQGTAGITYHPLKNTFFPKLTKNINFISVVVRLYKPLEENTTRSAAQVWRFSFKSVGLGLERTEYGAYIC</sequence>
<name>A0A015Y9T8_BACFG</name>
<dbReference type="InterPro" id="IPR041657">
    <property type="entry name" value="HTH_17"/>
</dbReference>
<gene>
    <name evidence="2" type="ORF">M136_2092</name>
</gene>
<dbReference type="PANTHER" id="PTHR34585:SF22">
    <property type="entry name" value="HELIX-TURN-HELIX DOMAIN-CONTAINING PROTEIN"/>
    <property type="match status" value="1"/>
</dbReference>
<dbReference type="EMBL" id="JGDJ01000196">
    <property type="protein sequence ID" value="EXZ28687.1"/>
    <property type="molecule type" value="Genomic_DNA"/>
</dbReference>
<evidence type="ECO:0000313" key="2">
    <source>
        <dbReference type="EMBL" id="EXZ28687.1"/>
    </source>
</evidence>
<reference evidence="2 3" key="1">
    <citation type="submission" date="2014-02" db="EMBL/GenBank/DDBJ databases">
        <authorList>
            <person name="Sears C."/>
            <person name="Carroll K."/>
            <person name="Sack B.R."/>
            <person name="Qadri F."/>
            <person name="Myers L.L."/>
            <person name="Chung G.-T."/>
            <person name="Escheverria P."/>
            <person name="Fraser C.M."/>
            <person name="Sadzewicz L."/>
            <person name="Shefchek K.A."/>
            <person name="Tallon L."/>
            <person name="Das S.P."/>
            <person name="Daugherty S."/>
            <person name="Mongodin E.F."/>
        </authorList>
    </citation>
    <scope>NUCLEOTIDE SEQUENCE [LARGE SCALE GENOMIC DNA]</scope>
    <source>
        <strain evidence="2 3">S36L11</strain>
    </source>
</reference>
<comment type="caution">
    <text evidence="2">The sequence shown here is derived from an EMBL/GenBank/DDBJ whole genome shotgun (WGS) entry which is preliminary data.</text>
</comment>
<dbReference type="Pfam" id="PF12728">
    <property type="entry name" value="HTH_17"/>
    <property type="match status" value="1"/>
</dbReference>
<dbReference type="InterPro" id="IPR009061">
    <property type="entry name" value="DNA-bd_dom_put_sf"/>
</dbReference>
<evidence type="ECO:0000313" key="3">
    <source>
        <dbReference type="Proteomes" id="UP000022082"/>
    </source>
</evidence>
<protein>
    <submittedName>
        <fullName evidence="2">Helix-turn-helix domain protein</fullName>
    </submittedName>
</protein>
<dbReference type="AlphaFoldDB" id="A0A015Y9T8"/>
<evidence type="ECO:0000259" key="1">
    <source>
        <dbReference type="Pfam" id="PF12728"/>
    </source>
</evidence>
<dbReference type="PANTHER" id="PTHR34585">
    <property type="match status" value="1"/>
</dbReference>